<sequence length="617" mass="68778">MQKINEVSLTSSQQLKPANGSFTLLQTLKTEHPYPIRNMTYLAPALSAEIKINEAWRPLNLTVNNTASGQNNPITEGVLVLKGNLQQIVITPALNSSLKINTTADLLKLISLLPQAEFSNQQNKVSFNAEFNLHSQQLQLPQLKAYLSLSPQQLAVLTAQGDTKLQLEVKSAHGQLTTELNNRLNGQLLLSGPISTQKLMDLLAKALNQAQINITSGGKASLQLNNNQIELNLKSNNTGNHGWQPINASIKQQQLLLSITPTPITLNLNKAITQQNELRPHNASQQINQTLGAQIPLLNKNATAERAIQHPETQIEQQVTDPTKTNEHHSGQVSNTQDKATIFEQAAEKISQLSKAGLPEAQELNKLINQAFSRLISPTNLSPYKIQAELLKLLQPSALSSQQAPLVFENALSELLISLLTLQTQGELKQSLMSSNRQAIDQLIGALFAKDQIDFTKAQQQLTQLPGLFTDLAMIQSSLQQNHQQLIQQLQDNNPLLHLFLPMHLMGELKQTHLKIGHYQQQEQQQNLSKTIWFIRLNFDFGTEGQLQAHAQLFDKTANFDIIASTELLSQKAEPHLLSLRQRLTEQGLKIEKMTIKYSPLDEQNFYNEHSIINIKV</sequence>
<accession>A4C6A5</accession>
<evidence type="ECO:0008006" key="4">
    <source>
        <dbReference type="Google" id="ProtNLM"/>
    </source>
</evidence>
<gene>
    <name evidence="2" type="ORF">PTD2_11854</name>
</gene>
<keyword evidence="3" id="KW-1185">Reference proteome</keyword>
<protein>
    <recommendedName>
        <fullName evidence="4">Flagellar hook-length control protein-like C-terminal domain-containing protein</fullName>
    </recommendedName>
</protein>
<dbReference type="OrthoDB" id="6311182at2"/>
<organism evidence="2 3">
    <name type="scientific">Pseudoalteromonas tunicata D2</name>
    <dbReference type="NCBI Taxonomy" id="87626"/>
    <lineage>
        <taxon>Bacteria</taxon>
        <taxon>Pseudomonadati</taxon>
        <taxon>Pseudomonadota</taxon>
        <taxon>Gammaproteobacteria</taxon>
        <taxon>Alteromonadales</taxon>
        <taxon>Pseudoalteromonadaceae</taxon>
        <taxon>Pseudoalteromonas</taxon>
    </lineage>
</organism>
<proteinExistence type="predicted"/>
<feature type="region of interest" description="Disordered" evidence="1">
    <location>
        <begin position="310"/>
        <end position="334"/>
    </location>
</feature>
<comment type="caution">
    <text evidence="2">The sequence shown here is derived from an EMBL/GenBank/DDBJ whole genome shotgun (WGS) entry which is preliminary data.</text>
</comment>
<feature type="compositionally biased region" description="Polar residues" evidence="1">
    <location>
        <begin position="311"/>
        <end position="323"/>
    </location>
</feature>
<dbReference type="AlphaFoldDB" id="A4C6A5"/>
<reference evidence="2 3" key="1">
    <citation type="submission" date="2006-02" db="EMBL/GenBank/DDBJ databases">
        <authorList>
            <person name="Moran M.A."/>
            <person name="Kjelleberg S."/>
            <person name="Egan S."/>
            <person name="Saunders N."/>
            <person name="Thomas T."/>
            <person name="Ferriera S."/>
            <person name="Johnson J."/>
            <person name="Kravitz S."/>
            <person name="Halpern A."/>
            <person name="Remington K."/>
            <person name="Beeson K."/>
            <person name="Tran B."/>
            <person name="Rogers Y.-H."/>
            <person name="Friedman R."/>
            <person name="Venter J.C."/>
        </authorList>
    </citation>
    <scope>NUCLEOTIDE SEQUENCE [LARGE SCALE GENOMIC DNA]</scope>
    <source>
        <strain evidence="2 3">D2</strain>
    </source>
</reference>
<dbReference type="RefSeq" id="WP_009837383.1">
    <property type="nucleotide sequence ID" value="NZ_AAOH01000002.1"/>
</dbReference>
<dbReference type="EMBL" id="AAOH01000002">
    <property type="protein sequence ID" value="EAR29509.1"/>
    <property type="molecule type" value="Genomic_DNA"/>
</dbReference>
<dbReference type="Proteomes" id="UP000006201">
    <property type="component" value="Unassembled WGS sequence"/>
</dbReference>
<dbReference type="eggNOG" id="ENOG502Z92F">
    <property type="taxonomic scope" value="Bacteria"/>
</dbReference>
<name>A4C6A5_9GAMM</name>
<evidence type="ECO:0000313" key="3">
    <source>
        <dbReference type="Proteomes" id="UP000006201"/>
    </source>
</evidence>
<evidence type="ECO:0000256" key="1">
    <source>
        <dbReference type="SAM" id="MobiDB-lite"/>
    </source>
</evidence>
<dbReference type="HOGENOM" id="CLU_393738_0_0_6"/>
<dbReference type="STRING" id="87626.PTD2_11854"/>
<evidence type="ECO:0000313" key="2">
    <source>
        <dbReference type="EMBL" id="EAR29509.1"/>
    </source>
</evidence>